<dbReference type="Pfam" id="PF02055">
    <property type="entry name" value="Glyco_hydro_30"/>
    <property type="match status" value="1"/>
</dbReference>
<dbReference type="SUPFAM" id="SSF51445">
    <property type="entry name" value="(Trans)glycosidases"/>
    <property type="match status" value="1"/>
</dbReference>
<accession>A0AB34K111</accession>
<dbReference type="GO" id="GO:0004348">
    <property type="term" value="F:glucosylceramidase activity"/>
    <property type="evidence" value="ECO:0007669"/>
    <property type="project" value="InterPro"/>
</dbReference>
<keyword evidence="4" id="KW-1133">Transmembrane helix</keyword>
<dbReference type="InterPro" id="IPR013780">
    <property type="entry name" value="Glyco_hydro_b"/>
</dbReference>
<evidence type="ECO:0008006" key="10">
    <source>
        <dbReference type="Google" id="ProtNLM"/>
    </source>
</evidence>
<name>A0AB34K111_PRYPA</name>
<dbReference type="EMBL" id="JBGBPQ010000003">
    <property type="protein sequence ID" value="KAL1526948.1"/>
    <property type="molecule type" value="Genomic_DNA"/>
</dbReference>
<dbReference type="SUPFAM" id="SSF50370">
    <property type="entry name" value="Ricin B-like lectins"/>
    <property type="match status" value="1"/>
</dbReference>
<gene>
    <name evidence="8" type="ORF">AB1Y20_015638</name>
</gene>
<dbReference type="Proteomes" id="UP001515480">
    <property type="component" value="Unassembled WGS sequence"/>
</dbReference>
<dbReference type="PANTHER" id="PTHR11069">
    <property type="entry name" value="GLUCOSYLCERAMIDASE"/>
    <property type="match status" value="1"/>
</dbReference>
<evidence type="ECO:0000256" key="3">
    <source>
        <dbReference type="ARBA" id="ARBA00022801"/>
    </source>
</evidence>
<evidence type="ECO:0000259" key="7">
    <source>
        <dbReference type="Pfam" id="PF17189"/>
    </source>
</evidence>
<feature type="transmembrane region" description="Helical" evidence="4">
    <location>
        <begin position="746"/>
        <end position="768"/>
    </location>
</feature>
<dbReference type="InterPro" id="IPR033452">
    <property type="entry name" value="GH30_C"/>
</dbReference>
<feature type="chain" id="PRO_5044321524" description="Glucosylceramidase" evidence="5">
    <location>
        <begin position="25"/>
        <end position="811"/>
    </location>
</feature>
<dbReference type="InterPro" id="IPR017853">
    <property type="entry name" value="GH"/>
</dbReference>
<evidence type="ECO:0000256" key="1">
    <source>
        <dbReference type="ARBA" id="ARBA00005382"/>
    </source>
</evidence>
<dbReference type="GO" id="GO:0016020">
    <property type="term" value="C:membrane"/>
    <property type="evidence" value="ECO:0007669"/>
    <property type="project" value="GOC"/>
</dbReference>
<feature type="domain" description="Glycosyl hydrolase family 30 beta sandwich" evidence="7">
    <location>
        <begin position="630"/>
        <end position="681"/>
    </location>
</feature>
<dbReference type="Pfam" id="PF17189">
    <property type="entry name" value="Glyco_hydro_30C"/>
    <property type="match status" value="1"/>
</dbReference>
<dbReference type="AlphaFoldDB" id="A0AB34K111"/>
<keyword evidence="9" id="KW-1185">Reference proteome</keyword>
<protein>
    <recommendedName>
        <fullName evidence="10">Glucosylceramidase</fullName>
    </recommendedName>
</protein>
<evidence type="ECO:0000259" key="6">
    <source>
        <dbReference type="Pfam" id="PF02055"/>
    </source>
</evidence>
<keyword evidence="3" id="KW-0378">Hydrolase</keyword>
<evidence type="ECO:0000256" key="5">
    <source>
        <dbReference type="SAM" id="SignalP"/>
    </source>
</evidence>
<keyword evidence="4" id="KW-0812">Transmembrane</keyword>
<reference evidence="8 9" key="1">
    <citation type="journal article" date="2024" name="Science">
        <title>Giant polyketide synthase enzymes in the biosynthesis of giant marine polyether toxins.</title>
        <authorList>
            <person name="Fallon T.R."/>
            <person name="Shende V.V."/>
            <person name="Wierzbicki I.H."/>
            <person name="Pendleton A.L."/>
            <person name="Watervoot N.F."/>
            <person name="Auber R.P."/>
            <person name="Gonzalez D.J."/>
            <person name="Wisecaver J.H."/>
            <person name="Moore B.S."/>
        </authorList>
    </citation>
    <scope>NUCLEOTIDE SEQUENCE [LARGE SCALE GENOMIC DNA]</scope>
    <source>
        <strain evidence="8 9">12B1</strain>
    </source>
</reference>
<dbReference type="Gene3D" id="2.60.40.1180">
    <property type="entry name" value="Golgi alpha-mannosidase II"/>
    <property type="match status" value="1"/>
</dbReference>
<evidence type="ECO:0000313" key="8">
    <source>
        <dbReference type="EMBL" id="KAL1526948.1"/>
    </source>
</evidence>
<dbReference type="Gene3D" id="2.80.10.50">
    <property type="match status" value="1"/>
</dbReference>
<dbReference type="PRINTS" id="PR00843">
    <property type="entry name" value="GLHYDRLASE30"/>
</dbReference>
<keyword evidence="2 5" id="KW-0732">Signal</keyword>
<dbReference type="PANTHER" id="PTHR11069:SF23">
    <property type="entry name" value="LYSOSOMAL ACID GLUCOSYLCERAMIDASE"/>
    <property type="match status" value="1"/>
</dbReference>
<comment type="similarity">
    <text evidence="1">Belongs to the glycosyl hydrolase 30 family.</text>
</comment>
<dbReference type="CDD" id="cd00161">
    <property type="entry name" value="beta-trefoil_Ricin-like"/>
    <property type="match status" value="1"/>
</dbReference>
<sequence>MAGVARSVALGLPLALAGAPRVEWAQTARWADGTLTLLEEKPPLSMAPLTGTPSQSISVDSRVTYQEFVGFGGAFTEAAAINWKKLSKEDQERVIHLYFAPPEEGGHGYTMGRVPINSCDFSPASYSFDDTPGDVDLSHFDEGVAHDVASGVIEMIQAAMAKVEERGLQLKLLASPWSAPAWMKLPVDGEQSMSLSAKPNGLDPAMQGVWAKYISKWLTAYKAQGISMWGVTVQNEPEASAGWESMLWTPAFMATFVRDYLGPVLAADHPRLVILGFDHNKDHLVEWAHGLYADETTKQYLAGMAVHWYGGLNTDKLQTTHEMAPDKMILATEACNCAGNVVFMSTSKTSWWTRAEKLALDILEDFRFWTVGWIDWNLLVDVHGGPNHLKNLCDANIIADPEQTQQTGDTLIKQASFFYMGHFSRYFTPGARRIETHQSVEPNIPPLSPSDIKNGNALSFLPCEEDSLVQRWVLGPGGTIVSLGTDSAPGSDGFGVGGECIEHCLSGDCWYPKVQVWACAASDSSDPVHGNANQRWMVRDVPGGYQLYNAKASKCLTSLKVAGWAVGLDAGVNAVAAQMFQCYPPGTRNQTFLLAGDGDGDGLRDSTFTISGLESSPPLCLQPQLEKLPKFDAVAFKQPDGSLSLVTMNTNDFAVNFTIYDDADPGVGLFHTLPGHAIHTYRWKSNADTAANTTARTVAAALVSAAPHSVPAAVDEEAADGVDAAVSVGGGEHMAVARPGNAEATAGFASIQAILACLAIGVVFLVLITTRQRMDKDAQPSIPTEDDVDETELYHPFCPADVSYPIEEAAE</sequence>
<feature type="signal peptide" evidence="5">
    <location>
        <begin position="1"/>
        <end position="24"/>
    </location>
</feature>
<organism evidence="8 9">
    <name type="scientific">Prymnesium parvum</name>
    <name type="common">Toxic golden alga</name>
    <dbReference type="NCBI Taxonomy" id="97485"/>
    <lineage>
        <taxon>Eukaryota</taxon>
        <taxon>Haptista</taxon>
        <taxon>Haptophyta</taxon>
        <taxon>Prymnesiophyceae</taxon>
        <taxon>Prymnesiales</taxon>
        <taxon>Prymnesiaceae</taxon>
        <taxon>Prymnesium</taxon>
    </lineage>
</organism>
<evidence type="ECO:0000256" key="2">
    <source>
        <dbReference type="ARBA" id="ARBA00022729"/>
    </source>
</evidence>
<dbReference type="InterPro" id="IPR001139">
    <property type="entry name" value="Glyco_hydro_30"/>
</dbReference>
<proteinExistence type="inferred from homology"/>
<dbReference type="GO" id="GO:0006680">
    <property type="term" value="P:glucosylceramide catabolic process"/>
    <property type="evidence" value="ECO:0007669"/>
    <property type="project" value="TreeGrafter"/>
</dbReference>
<evidence type="ECO:0000313" key="9">
    <source>
        <dbReference type="Proteomes" id="UP001515480"/>
    </source>
</evidence>
<evidence type="ECO:0000256" key="4">
    <source>
        <dbReference type="SAM" id="Phobius"/>
    </source>
</evidence>
<comment type="caution">
    <text evidence="8">The sequence shown here is derived from an EMBL/GenBank/DDBJ whole genome shotgun (WGS) entry which is preliminary data.</text>
</comment>
<keyword evidence="4" id="KW-0472">Membrane</keyword>
<dbReference type="InterPro" id="IPR035992">
    <property type="entry name" value="Ricin_B-like_lectins"/>
</dbReference>
<dbReference type="PROSITE" id="PS50231">
    <property type="entry name" value="RICIN_B_LECTIN"/>
    <property type="match status" value="1"/>
</dbReference>
<feature type="domain" description="Glycosyl hydrolase family 30 TIM-barrel" evidence="6">
    <location>
        <begin position="70"/>
        <end position="426"/>
    </location>
</feature>
<dbReference type="InterPro" id="IPR033453">
    <property type="entry name" value="Glyco_hydro_30_TIM-barrel"/>
</dbReference>
<dbReference type="Gene3D" id="3.20.20.80">
    <property type="entry name" value="Glycosidases"/>
    <property type="match status" value="1"/>
</dbReference>